<evidence type="ECO:0000313" key="5">
    <source>
        <dbReference type="Proteomes" id="UP000033411"/>
    </source>
</evidence>
<dbReference type="PANTHER" id="PTHR16222:SF24">
    <property type="entry name" value="ADP-RIBOSYLHYDROLASE ARH3"/>
    <property type="match status" value="1"/>
</dbReference>
<dbReference type="STRING" id="1293439.WH87_15330"/>
<dbReference type="InterPro" id="IPR036705">
    <property type="entry name" value="Ribosyl_crysJ1_sf"/>
</dbReference>
<dbReference type="EMBL" id="LANJ01000044">
    <property type="protein sequence ID" value="KKC35930.1"/>
    <property type="molecule type" value="Genomic_DNA"/>
</dbReference>
<dbReference type="RefSeq" id="WP_046140710.1">
    <property type="nucleotide sequence ID" value="NZ_LANJ01000044.1"/>
</dbReference>
<dbReference type="PANTHER" id="PTHR16222">
    <property type="entry name" value="ADP-RIBOSYLGLYCOHYDROLASE"/>
    <property type="match status" value="1"/>
</dbReference>
<dbReference type="OrthoDB" id="9772644at2"/>
<reference evidence="4 5" key="1">
    <citation type="submission" date="2015-03" db="EMBL/GenBank/DDBJ databases">
        <authorList>
            <person name="Lepp D."/>
            <person name="Hassan Y.I."/>
            <person name="Li X.-Z."/>
            <person name="Zhou T."/>
        </authorList>
    </citation>
    <scope>NUCLEOTIDE SEQUENCE [LARGE SCALE GENOMIC DNA]</scope>
    <source>
        <strain evidence="4 5">E84</strain>
    </source>
</reference>
<dbReference type="GO" id="GO:0046872">
    <property type="term" value="F:metal ion binding"/>
    <property type="evidence" value="ECO:0007669"/>
    <property type="project" value="UniProtKB-KW"/>
</dbReference>
<organism evidence="4 5">
    <name type="scientific">Devosia epidermidihirudinis</name>
    <dbReference type="NCBI Taxonomy" id="1293439"/>
    <lineage>
        <taxon>Bacteria</taxon>
        <taxon>Pseudomonadati</taxon>
        <taxon>Pseudomonadota</taxon>
        <taxon>Alphaproteobacteria</taxon>
        <taxon>Hyphomicrobiales</taxon>
        <taxon>Devosiaceae</taxon>
        <taxon>Devosia</taxon>
    </lineage>
</organism>
<protein>
    <submittedName>
        <fullName evidence="4">ADP-ribosylglycohydrolase</fullName>
    </submittedName>
</protein>
<dbReference type="Gene3D" id="1.10.4080.10">
    <property type="entry name" value="ADP-ribosylation/Crystallin J1"/>
    <property type="match status" value="1"/>
</dbReference>
<comment type="similarity">
    <text evidence="1">Belongs to the ADP-ribosylglycohydrolase family.</text>
</comment>
<dbReference type="GO" id="GO:0016787">
    <property type="term" value="F:hydrolase activity"/>
    <property type="evidence" value="ECO:0007669"/>
    <property type="project" value="UniProtKB-KW"/>
</dbReference>
<evidence type="ECO:0000313" key="4">
    <source>
        <dbReference type="EMBL" id="KKC35930.1"/>
    </source>
</evidence>
<comment type="cofactor">
    <cofactor evidence="3">
        <name>Mg(2+)</name>
        <dbReference type="ChEBI" id="CHEBI:18420"/>
    </cofactor>
    <text evidence="3">Binds 2 magnesium ions per subunit.</text>
</comment>
<dbReference type="AlphaFoldDB" id="A0A0F5Q4W4"/>
<evidence type="ECO:0000256" key="3">
    <source>
        <dbReference type="PIRSR" id="PIRSR605502-1"/>
    </source>
</evidence>
<proteinExistence type="inferred from homology"/>
<dbReference type="InterPro" id="IPR005502">
    <property type="entry name" value="Ribosyl_crysJ1"/>
</dbReference>
<keyword evidence="3" id="KW-0479">Metal-binding</keyword>
<name>A0A0F5Q4W4_9HYPH</name>
<gene>
    <name evidence="4" type="ORF">WH87_15330</name>
</gene>
<evidence type="ECO:0000256" key="1">
    <source>
        <dbReference type="ARBA" id="ARBA00010702"/>
    </source>
</evidence>
<keyword evidence="2 4" id="KW-0378">Hydrolase</keyword>
<keyword evidence="5" id="KW-1185">Reference proteome</keyword>
<dbReference type="Pfam" id="PF03747">
    <property type="entry name" value="ADP_ribosyl_GH"/>
    <property type="match status" value="1"/>
</dbReference>
<feature type="binding site" evidence="3">
    <location>
        <position position="65"/>
    </location>
    <ligand>
        <name>Mg(2+)</name>
        <dbReference type="ChEBI" id="CHEBI:18420"/>
        <label>1</label>
    </ligand>
</feature>
<dbReference type="Proteomes" id="UP000033411">
    <property type="component" value="Unassembled WGS sequence"/>
</dbReference>
<dbReference type="InterPro" id="IPR050792">
    <property type="entry name" value="ADP-ribosylglycohydrolase"/>
</dbReference>
<keyword evidence="3" id="KW-0460">Magnesium</keyword>
<evidence type="ECO:0000256" key="2">
    <source>
        <dbReference type="ARBA" id="ARBA00022801"/>
    </source>
</evidence>
<sequence>MTSTTLADRAAGAVLGALIGDALGVGPHWYYDLDELRREYGPWIDGYTAPRPGRYHDGLKPGDLSQAGIIAELLLDAVLESGGYDAAAFTAKLDGDLFPQLDGIPTHGPGGYTSQSIRETWRKRVLDKREWGDVAGLADTTEAAERIFVVASLYATDPWRAATASRDNTLLTQNDTTVAALTTAFGSVIAALVRGEALDADISSRLFALVHQGRLPFHHVTRPGSTPPLAGSVELAVGANFPSPDALSGVSTAVRSALDPAITIEPASKIAQVYGLPCAIYYQLPAAYYLAARFPNSFENAVLHAINGGGQNQARAILTGALAGAQLGIDAIPRRFITGLSSGAELERKARALGRLAENLAGAAAA</sequence>
<dbReference type="PATRIC" id="fig|1293439.3.peg.3120"/>
<dbReference type="SUPFAM" id="SSF101478">
    <property type="entry name" value="ADP-ribosylglycohydrolase"/>
    <property type="match status" value="1"/>
</dbReference>
<comment type="caution">
    <text evidence="4">The sequence shown here is derived from an EMBL/GenBank/DDBJ whole genome shotgun (WGS) entry which is preliminary data.</text>
</comment>
<accession>A0A0F5Q4W4</accession>